<keyword evidence="1" id="KW-0596">Phosphopantetheine</keyword>
<evidence type="ECO:0000256" key="1">
    <source>
        <dbReference type="ARBA" id="ARBA00022450"/>
    </source>
</evidence>
<comment type="caution">
    <text evidence="3">The sequence shown here is derived from an EMBL/GenBank/DDBJ whole genome shotgun (WGS) entry which is preliminary data.</text>
</comment>
<evidence type="ECO:0000313" key="3">
    <source>
        <dbReference type="EMBL" id="KAF7360084.1"/>
    </source>
</evidence>
<accession>A0A8H7D2V6</accession>
<dbReference type="PANTHER" id="PTHR43439">
    <property type="entry name" value="PHENYLACETATE-COENZYME A LIGASE"/>
    <property type="match status" value="1"/>
</dbReference>
<dbReference type="PANTHER" id="PTHR43439:SF2">
    <property type="entry name" value="ENZYME, PUTATIVE (JCVI)-RELATED"/>
    <property type="match status" value="1"/>
</dbReference>
<evidence type="ECO:0000256" key="2">
    <source>
        <dbReference type="ARBA" id="ARBA00022553"/>
    </source>
</evidence>
<dbReference type="InterPro" id="IPR051414">
    <property type="entry name" value="Adenylate-forming_Reductase"/>
</dbReference>
<dbReference type="SUPFAM" id="SSF56801">
    <property type="entry name" value="Acetyl-CoA synthetase-like"/>
    <property type="match status" value="1"/>
</dbReference>
<dbReference type="Pfam" id="PF23562">
    <property type="entry name" value="AMP-binding_C_3"/>
    <property type="match status" value="1"/>
</dbReference>
<dbReference type="Gene3D" id="3.40.50.12780">
    <property type="entry name" value="N-terminal domain of ligase-like"/>
    <property type="match status" value="1"/>
</dbReference>
<dbReference type="AlphaFoldDB" id="A0A8H7D2V6"/>
<keyword evidence="4" id="KW-1185">Reference proteome</keyword>
<organism evidence="3 4">
    <name type="scientific">Mycena venus</name>
    <dbReference type="NCBI Taxonomy" id="2733690"/>
    <lineage>
        <taxon>Eukaryota</taxon>
        <taxon>Fungi</taxon>
        <taxon>Dikarya</taxon>
        <taxon>Basidiomycota</taxon>
        <taxon>Agaricomycotina</taxon>
        <taxon>Agaricomycetes</taxon>
        <taxon>Agaricomycetidae</taxon>
        <taxon>Agaricales</taxon>
        <taxon>Marasmiineae</taxon>
        <taxon>Mycenaceae</taxon>
        <taxon>Mycena</taxon>
    </lineage>
</organism>
<reference evidence="3" key="1">
    <citation type="submission" date="2020-05" db="EMBL/GenBank/DDBJ databases">
        <title>Mycena genomes resolve the evolution of fungal bioluminescence.</title>
        <authorList>
            <person name="Tsai I.J."/>
        </authorList>
    </citation>
    <scope>NUCLEOTIDE SEQUENCE</scope>
    <source>
        <strain evidence="3">CCC161011</strain>
    </source>
</reference>
<dbReference type="EMBL" id="JACAZI010000005">
    <property type="protein sequence ID" value="KAF7360084.1"/>
    <property type="molecule type" value="Genomic_DNA"/>
</dbReference>
<dbReference type="Proteomes" id="UP000620124">
    <property type="component" value="Unassembled WGS sequence"/>
</dbReference>
<keyword evidence="2" id="KW-0597">Phosphoprotein</keyword>
<dbReference type="InterPro" id="IPR042099">
    <property type="entry name" value="ANL_N_sf"/>
</dbReference>
<protein>
    <submittedName>
        <fullName evidence="3">General substrate transporter</fullName>
    </submittedName>
</protein>
<gene>
    <name evidence="3" type="ORF">MVEN_00736500</name>
</gene>
<evidence type="ECO:0000313" key="4">
    <source>
        <dbReference type="Proteomes" id="UP000620124"/>
    </source>
</evidence>
<proteinExistence type="predicted"/>
<name>A0A8H7D2V6_9AGAR</name>
<sequence>MLIPQAIARNAEAAPRTRSTRATHRAAHILRPSREGTDGQVVAILAQSDTILYHAVVAGLITANLIPFPISPTNSAVAMCRWLLSGVQQEINHLDSQFDRYLRVEDMPPSTQIYPNIGGETLDYALEMYPPSPNPVASDDICLYLHSPGSTGLPKAIPETHRALIQWSTLGIYHMSGIYALLLQLLEWQSKHPHTLPNSSVLFSYFLYKYRINSTETPARLQRVTELRFVPRLKIQQQPVYGTIPIAVYPPIAVAPNVLPVFPSLENVLEHVRKTECTAMITLPSLLVAWSRSSEAVSLLKTLQLVVGCPLIFFKAFVSSHLSRLWGDRTVGRIDDVIVHTTGDKTVPIPMENIILSSPDVAAAVMFGWERIHAGILMEPIQTVHGTADILKLRNKMWPFVVEANETAPAFSRIFQEMIIFTSPEKPLPRTAERTVMRAAALKLYNTVGEKTRGIDSIQPPIPTFQISLKFHQDWICSTKDLTGGIFDWTQNHNLIQFERNYATSMYSACLFFV</sequence>
<dbReference type="OrthoDB" id="3066860at2759"/>